<dbReference type="RefSeq" id="WP_204910607.1">
    <property type="nucleotide sequence ID" value="NZ_BAAAYR010000002.1"/>
</dbReference>
<dbReference type="PROSITE" id="PS50895">
    <property type="entry name" value="SURF1"/>
    <property type="match status" value="1"/>
</dbReference>
<dbReference type="EMBL" id="BAAAYR010000002">
    <property type="protein sequence ID" value="GAA3565972.1"/>
    <property type="molecule type" value="Genomic_DNA"/>
</dbReference>
<dbReference type="Proteomes" id="UP001500767">
    <property type="component" value="Unassembled WGS sequence"/>
</dbReference>
<reference evidence="9" key="1">
    <citation type="journal article" date="2019" name="Int. J. Syst. Evol. Microbiol.">
        <title>The Global Catalogue of Microorganisms (GCM) 10K type strain sequencing project: providing services to taxonomists for standard genome sequencing and annotation.</title>
        <authorList>
            <consortium name="The Broad Institute Genomics Platform"/>
            <consortium name="The Broad Institute Genome Sequencing Center for Infectious Disease"/>
            <person name="Wu L."/>
            <person name="Ma J."/>
        </authorList>
    </citation>
    <scope>NUCLEOTIDE SEQUENCE [LARGE SCALE GENOMIC DNA]</scope>
    <source>
        <strain evidence="9">JCM 16540</strain>
    </source>
</reference>
<protein>
    <recommendedName>
        <fullName evidence="6">SURF1-like protein</fullName>
    </recommendedName>
</protein>
<comment type="subcellular location">
    <subcellularLocation>
        <location evidence="6">Cell membrane</location>
        <topology evidence="6">Multi-pass membrane protein</topology>
    </subcellularLocation>
    <subcellularLocation>
        <location evidence="1">Membrane</location>
    </subcellularLocation>
</comment>
<name>A0ABP6XGS2_9ACTN</name>
<dbReference type="InterPro" id="IPR045214">
    <property type="entry name" value="Surf1/Surf4"/>
</dbReference>
<sequence>MNQPPDPDTSSSASSRPPALSESATASGAPGRPPARPEGDNKRLWIRWAFLVAFVAALVTAFVYLGDWQLERLQQRRQRNISTVANTQNEVLPWEEVFTRTITDADQWQRVSAVGVFDAERQVLLRYRTSGDLNGYEVLTPLRTTAGTVLVDRGIVPLSAGEEVPSTAPPPPTGTVTVVGHVRRNEVGRTTARVPVNGSARLIDSTAVGATLPYPVANGYIGLLTVEPSQTGNFKPVALPEISDGPHFWYAAQWFMFAGIGVLGIVVFIRGDLRERRMGVRSGTQGPREPRSG</sequence>
<evidence type="ECO:0000256" key="2">
    <source>
        <dbReference type="ARBA" id="ARBA00007165"/>
    </source>
</evidence>
<feature type="region of interest" description="Disordered" evidence="7">
    <location>
        <begin position="1"/>
        <end position="38"/>
    </location>
</feature>
<dbReference type="Pfam" id="PF02104">
    <property type="entry name" value="SURF1"/>
    <property type="match status" value="1"/>
</dbReference>
<keyword evidence="3 6" id="KW-0812">Transmembrane</keyword>
<gene>
    <name evidence="8" type="ORF">GCM10022197_22300</name>
</gene>
<keyword evidence="4 6" id="KW-1133">Transmembrane helix</keyword>
<dbReference type="PANTHER" id="PTHR23427">
    <property type="entry name" value="SURFEIT LOCUS PROTEIN"/>
    <property type="match status" value="1"/>
</dbReference>
<evidence type="ECO:0000256" key="6">
    <source>
        <dbReference type="RuleBase" id="RU363076"/>
    </source>
</evidence>
<keyword evidence="6" id="KW-1003">Cell membrane</keyword>
<evidence type="ECO:0000256" key="7">
    <source>
        <dbReference type="SAM" id="MobiDB-lite"/>
    </source>
</evidence>
<dbReference type="InterPro" id="IPR002994">
    <property type="entry name" value="Surf1/Shy1"/>
</dbReference>
<evidence type="ECO:0000256" key="5">
    <source>
        <dbReference type="ARBA" id="ARBA00023136"/>
    </source>
</evidence>
<keyword evidence="5 6" id="KW-0472">Membrane</keyword>
<feature type="transmembrane region" description="Helical" evidence="6">
    <location>
        <begin position="248"/>
        <end position="269"/>
    </location>
</feature>
<dbReference type="PANTHER" id="PTHR23427:SF2">
    <property type="entry name" value="SURFEIT LOCUS PROTEIN 1"/>
    <property type="match status" value="1"/>
</dbReference>
<dbReference type="CDD" id="cd06662">
    <property type="entry name" value="SURF1"/>
    <property type="match status" value="1"/>
</dbReference>
<feature type="compositionally biased region" description="Low complexity" evidence="7">
    <location>
        <begin position="8"/>
        <end position="30"/>
    </location>
</feature>
<evidence type="ECO:0000256" key="3">
    <source>
        <dbReference type="ARBA" id="ARBA00022692"/>
    </source>
</evidence>
<evidence type="ECO:0000256" key="1">
    <source>
        <dbReference type="ARBA" id="ARBA00004370"/>
    </source>
</evidence>
<organism evidence="8 9">
    <name type="scientific">Microlunatus spumicola</name>
    <dbReference type="NCBI Taxonomy" id="81499"/>
    <lineage>
        <taxon>Bacteria</taxon>
        <taxon>Bacillati</taxon>
        <taxon>Actinomycetota</taxon>
        <taxon>Actinomycetes</taxon>
        <taxon>Propionibacteriales</taxon>
        <taxon>Propionibacteriaceae</taxon>
        <taxon>Microlunatus</taxon>
    </lineage>
</organism>
<feature type="transmembrane region" description="Helical" evidence="6">
    <location>
        <begin position="44"/>
        <end position="65"/>
    </location>
</feature>
<keyword evidence="9" id="KW-1185">Reference proteome</keyword>
<evidence type="ECO:0000256" key="4">
    <source>
        <dbReference type="ARBA" id="ARBA00022989"/>
    </source>
</evidence>
<evidence type="ECO:0000313" key="9">
    <source>
        <dbReference type="Proteomes" id="UP001500767"/>
    </source>
</evidence>
<proteinExistence type="inferred from homology"/>
<comment type="similarity">
    <text evidence="2 6">Belongs to the SURF1 family.</text>
</comment>
<accession>A0ABP6XGS2</accession>
<comment type="caution">
    <text evidence="8">The sequence shown here is derived from an EMBL/GenBank/DDBJ whole genome shotgun (WGS) entry which is preliminary data.</text>
</comment>
<evidence type="ECO:0000313" key="8">
    <source>
        <dbReference type="EMBL" id="GAA3565972.1"/>
    </source>
</evidence>